<evidence type="ECO:0000256" key="6">
    <source>
        <dbReference type="ARBA" id="ARBA00022723"/>
    </source>
</evidence>
<evidence type="ECO:0000256" key="2">
    <source>
        <dbReference type="ARBA" id="ARBA00006521"/>
    </source>
</evidence>
<dbReference type="Gene3D" id="3.40.470.10">
    <property type="entry name" value="Uracil-DNA glycosylase-like domain"/>
    <property type="match status" value="1"/>
</dbReference>
<evidence type="ECO:0000259" key="12">
    <source>
        <dbReference type="SMART" id="SM00986"/>
    </source>
</evidence>
<dbReference type="InterPro" id="IPR005122">
    <property type="entry name" value="Uracil-DNA_glycosylase-like"/>
</dbReference>
<dbReference type="GO" id="GO:0004844">
    <property type="term" value="F:uracil DNA N-glycosylase activity"/>
    <property type="evidence" value="ECO:0007669"/>
    <property type="project" value="UniProtKB-EC"/>
</dbReference>
<dbReference type="Proteomes" id="UP001596297">
    <property type="component" value="Unassembled WGS sequence"/>
</dbReference>
<comment type="catalytic activity">
    <reaction evidence="1">
        <text>Hydrolyzes single-stranded DNA or mismatched double-stranded DNA and polynucleotides, releasing free uracil.</text>
        <dbReference type="EC" id="3.2.2.27"/>
    </reaction>
</comment>
<dbReference type="InterPro" id="IPR036895">
    <property type="entry name" value="Uracil-DNA_glycosylase-like_sf"/>
</dbReference>
<dbReference type="EC" id="3.2.2.27" evidence="3"/>
<accession>A0ABW1YBF8</accession>
<dbReference type="SMART" id="SM00987">
    <property type="entry name" value="UreE_C"/>
    <property type="match status" value="1"/>
</dbReference>
<keyword evidence="11" id="KW-0234">DNA repair</keyword>
<comment type="caution">
    <text evidence="13">The sequence shown here is derived from an EMBL/GenBank/DDBJ whole genome shotgun (WGS) entry which is preliminary data.</text>
</comment>
<keyword evidence="14" id="KW-1185">Reference proteome</keyword>
<dbReference type="CDD" id="cd10030">
    <property type="entry name" value="UDG-F4_TTUDGA_SPO1dp_like"/>
    <property type="match status" value="1"/>
</dbReference>
<dbReference type="PANTHER" id="PTHR33693:SF1">
    <property type="entry name" value="TYPE-4 URACIL-DNA GLYCOSYLASE"/>
    <property type="match status" value="1"/>
</dbReference>
<keyword evidence="13" id="KW-0326">Glycosidase</keyword>
<evidence type="ECO:0000256" key="9">
    <source>
        <dbReference type="ARBA" id="ARBA00023004"/>
    </source>
</evidence>
<evidence type="ECO:0000256" key="11">
    <source>
        <dbReference type="ARBA" id="ARBA00023204"/>
    </source>
</evidence>
<dbReference type="InterPro" id="IPR051536">
    <property type="entry name" value="UDG_Type-4/5"/>
</dbReference>
<organism evidence="13 14">
    <name type="scientific">Deinococcus lacus</name>
    <dbReference type="NCBI Taxonomy" id="392561"/>
    <lineage>
        <taxon>Bacteria</taxon>
        <taxon>Thermotogati</taxon>
        <taxon>Deinococcota</taxon>
        <taxon>Deinococci</taxon>
        <taxon>Deinococcales</taxon>
        <taxon>Deinococcaceae</taxon>
        <taxon>Deinococcus</taxon>
    </lineage>
</organism>
<sequence length="208" mass="22623">MLETLQQRNRACLACDLRRGCTQVVPGEGPALAPLVIVGEGPGSEEDRLGRPFVGPAGQLLDRILSAAGLPRSEAYLTNVVRCRTPGNRAPTAAEATTCTELWLRTELELLQPRLILTLGNTPTQLLLGTRQGISELRGTWHPYALPGRAAAVLPMFHPAYLLRQDSPRPGGPKSLTWQDIQAAARVLRGELDPAQHFDQNAAQPRLF</sequence>
<dbReference type="NCBIfam" id="TIGR00758">
    <property type="entry name" value="UDG_fam4"/>
    <property type="match status" value="1"/>
</dbReference>
<keyword evidence="7" id="KW-0227">DNA damage</keyword>
<dbReference type="PANTHER" id="PTHR33693">
    <property type="entry name" value="TYPE-5 URACIL-DNA GLYCOSYLASE"/>
    <property type="match status" value="1"/>
</dbReference>
<evidence type="ECO:0000256" key="1">
    <source>
        <dbReference type="ARBA" id="ARBA00001400"/>
    </source>
</evidence>
<evidence type="ECO:0000256" key="3">
    <source>
        <dbReference type="ARBA" id="ARBA00012030"/>
    </source>
</evidence>
<evidence type="ECO:0000256" key="4">
    <source>
        <dbReference type="ARBA" id="ARBA00019403"/>
    </source>
</evidence>
<evidence type="ECO:0000256" key="10">
    <source>
        <dbReference type="ARBA" id="ARBA00023014"/>
    </source>
</evidence>
<protein>
    <recommendedName>
        <fullName evidence="4">Type-4 uracil-DNA glycosylase</fullName>
        <ecNumber evidence="3">3.2.2.27</ecNumber>
    </recommendedName>
</protein>
<dbReference type="SUPFAM" id="SSF52141">
    <property type="entry name" value="Uracil-DNA glycosylase-like"/>
    <property type="match status" value="1"/>
</dbReference>
<dbReference type="RefSeq" id="WP_380081775.1">
    <property type="nucleotide sequence ID" value="NZ_JBHSWD010000001.1"/>
</dbReference>
<dbReference type="SMART" id="SM00986">
    <property type="entry name" value="UDG"/>
    <property type="match status" value="1"/>
</dbReference>
<name>A0ABW1YBF8_9DEIO</name>
<reference evidence="14" key="1">
    <citation type="journal article" date="2019" name="Int. J. Syst. Evol. Microbiol.">
        <title>The Global Catalogue of Microorganisms (GCM) 10K type strain sequencing project: providing services to taxonomists for standard genome sequencing and annotation.</title>
        <authorList>
            <consortium name="The Broad Institute Genomics Platform"/>
            <consortium name="The Broad Institute Genome Sequencing Center for Infectious Disease"/>
            <person name="Wu L."/>
            <person name="Ma J."/>
        </authorList>
    </citation>
    <scope>NUCLEOTIDE SEQUENCE [LARGE SCALE GENOMIC DNA]</scope>
    <source>
        <strain evidence="14">CGMCC 1.15772</strain>
    </source>
</reference>
<keyword evidence="8 13" id="KW-0378">Hydrolase</keyword>
<gene>
    <name evidence="13" type="ORF">ACFP81_01050</name>
</gene>
<evidence type="ECO:0000313" key="13">
    <source>
        <dbReference type="EMBL" id="MFC6590762.1"/>
    </source>
</evidence>
<keyword evidence="10" id="KW-0411">Iron-sulfur</keyword>
<comment type="similarity">
    <text evidence="2">Belongs to the uracil-DNA glycosylase (UDG) superfamily. Type 4 (UDGa) family.</text>
</comment>
<evidence type="ECO:0000256" key="5">
    <source>
        <dbReference type="ARBA" id="ARBA00022485"/>
    </source>
</evidence>
<feature type="domain" description="Uracil-DNA glycosylase-like" evidence="12">
    <location>
        <begin position="26"/>
        <end position="182"/>
    </location>
</feature>
<keyword evidence="6" id="KW-0479">Metal-binding</keyword>
<evidence type="ECO:0000256" key="8">
    <source>
        <dbReference type="ARBA" id="ARBA00022801"/>
    </source>
</evidence>
<keyword evidence="5" id="KW-0004">4Fe-4S</keyword>
<evidence type="ECO:0000313" key="14">
    <source>
        <dbReference type="Proteomes" id="UP001596297"/>
    </source>
</evidence>
<dbReference type="InterPro" id="IPR005273">
    <property type="entry name" value="Ura-DNA_glyco_family4"/>
</dbReference>
<keyword evidence="9" id="KW-0408">Iron</keyword>
<evidence type="ECO:0000256" key="7">
    <source>
        <dbReference type="ARBA" id="ARBA00022763"/>
    </source>
</evidence>
<dbReference type="EMBL" id="JBHSWD010000001">
    <property type="protein sequence ID" value="MFC6590762.1"/>
    <property type="molecule type" value="Genomic_DNA"/>
</dbReference>
<proteinExistence type="inferred from homology"/>
<dbReference type="Pfam" id="PF03167">
    <property type="entry name" value="UDG"/>
    <property type="match status" value="1"/>
</dbReference>